<organism evidence="1">
    <name type="scientific">hydrothermal vent metagenome</name>
    <dbReference type="NCBI Taxonomy" id="652676"/>
    <lineage>
        <taxon>unclassified sequences</taxon>
        <taxon>metagenomes</taxon>
        <taxon>ecological metagenomes</taxon>
    </lineage>
</organism>
<reference evidence="1" key="1">
    <citation type="submission" date="2018-06" db="EMBL/GenBank/DDBJ databases">
        <authorList>
            <person name="Zhirakovskaya E."/>
        </authorList>
    </citation>
    <scope>NUCLEOTIDE SEQUENCE</scope>
</reference>
<gene>
    <name evidence="1" type="ORF">MNBD_PLANCTO03-878</name>
</gene>
<accession>A0A3B1DIW0</accession>
<name>A0A3B1DIW0_9ZZZZ</name>
<dbReference type="EMBL" id="UOGK01000420">
    <property type="protein sequence ID" value="VAX40622.1"/>
    <property type="molecule type" value="Genomic_DNA"/>
</dbReference>
<protein>
    <recommendedName>
        <fullName evidence="2">DNRLRE domain-containing protein</fullName>
    </recommendedName>
</protein>
<dbReference type="NCBIfam" id="NF033679">
    <property type="entry name" value="DNRLRE_dom"/>
    <property type="match status" value="1"/>
</dbReference>
<evidence type="ECO:0000313" key="1">
    <source>
        <dbReference type="EMBL" id="VAX40622.1"/>
    </source>
</evidence>
<proteinExistence type="predicted"/>
<dbReference type="AlphaFoldDB" id="A0A3B1DIW0"/>
<evidence type="ECO:0008006" key="2">
    <source>
        <dbReference type="Google" id="ProtNLM"/>
    </source>
</evidence>
<sequence length="252" mass="26218">MGMYVCTRQHMLACVVAVGFVGAGIAAADVVTLNPTADNTLYQDNTGSLSNGAGQHFFAGTNSGGKVRRGLLRFDVAASIPQNATITSVTLLLHVSRSAGGPSMVAMHRTLSDWGEGTTDADGAEGGGGPATPDSATWLHAFYDQTLWTNPGGDFAPAASASLLVGDQGSYAWSSPELVADVQAWVDGATPDFGWTILGDESTTSTAKRFDTRENGDATVWPQLVVEYVPTPSTLALVPIALGFAARRKRPA</sequence>